<accession>A0A8J4RCG7</accession>
<keyword evidence="3" id="KW-1185">Reference proteome</keyword>
<comment type="caution">
    <text evidence="2">The sequence shown here is derived from an EMBL/GenBank/DDBJ whole genome shotgun (WGS) entry which is preliminary data.</text>
</comment>
<dbReference type="EMBL" id="JRKL02001231">
    <property type="protein sequence ID" value="KAF3965229.1"/>
    <property type="molecule type" value="Genomic_DNA"/>
</dbReference>
<name>A0A8J4RCG7_9ROSI</name>
<evidence type="ECO:0000313" key="3">
    <source>
        <dbReference type="Proteomes" id="UP000737018"/>
    </source>
</evidence>
<dbReference type="AlphaFoldDB" id="A0A8J4RCG7"/>
<organism evidence="2 3">
    <name type="scientific">Castanea mollissima</name>
    <name type="common">Chinese chestnut</name>
    <dbReference type="NCBI Taxonomy" id="60419"/>
    <lineage>
        <taxon>Eukaryota</taxon>
        <taxon>Viridiplantae</taxon>
        <taxon>Streptophyta</taxon>
        <taxon>Embryophyta</taxon>
        <taxon>Tracheophyta</taxon>
        <taxon>Spermatophyta</taxon>
        <taxon>Magnoliopsida</taxon>
        <taxon>eudicotyledons</taxon>
        <taxon>Gunneridae</taxon>
        <taxon>Pentapetalae</taxon>
        <taxon>rosids</taxon>
        <taxon>fabids</taxon>
        <taxon>Fagales</taxon>
        <taxon>Fagaceae</taxon>
        <taxon>Castanea</taxon>
    </lineage>
</organism>
<feature type="region of interest" description="Disordered" evidence="1">
    <location>
        <begin position="18"/>
        <end position="52"/>
    </location>
</feature>
<feature type="compositionally biased region" description="Basic and acidic residues" evidence="1">
    <location>
        <begin position="79"/>
        <end position="91"/>
    </location>
</feature>
<sequence length="138" mass="15847">MKFLLCCGVTRLDRVVKSEAEEGEEEEEEGETARLAPLSMARRRRRMRGASAGEAEWKPTLCAISEDMVMMEKKKKKKKEEQEEEKKRASSERLANSKKKTSTAPSRARVLVRSYSDDYERSHMPTIIPTFAPAPFMF</sequence>
<evidence type="ECO:0000256" key="1">
    <source>
        <dbReference type="SAM" id="MobiDB-lite"/>
    </source>
</evidence>
<reference evidence="2" key="1">
    <citation type="submission" date="2020-03" db="EMBL/GenBank/DDBJ databases">
        <title>Castanea mollissima Vanexum genome sequencing.</title>
        <authorList>
            <person name="Staton M."/>
        </authorList>
    </citation>
    <scope>NUCLEOTIDE SEQUENCE</scope>
    <source>
        <tissue evidence="2">Leaf</tissue>
    </source>
</reference>
<dbReference type="Proteomes" id="UP000737018">
    <property type="component" value="Unassembled WGS sequence"/>
</dbReference>
<dbReference type="OrthoDB" id="1917265at2759"/>
<feature type="compositionally biased region" description="Acidic residues" evidence="1">
    <location>
        <begin position="21"/>
        <end position="30"/>
    </location>
</feature>
<dbReference type="PANTHER" id="PTHR35318">
    <property type="entry name" value="BNAA10G08410D PROTEIN"/>
    <property type="match status" value="1"/>
</dbReference>
<dbReference type="PANTHER" id="PTHR35318:SF2">
    <property type="entry name" value="OS08G0138900 PROTEIN"/>
    <property type="match status" value="1"/>
</dbReference>
<evidence type="ECO:0000313" key="2">
    <source>
        <dbReference type="EMBL" id="KAF3965229.1"/>
    </source>
</evidence>
<proteinExistence type="predicted"/>
<feature type="region of interest" description="Disordered" evidence="1">
    <location>
        <begin position="71"/>
        <end position="109"/>
    </location>
</feature>
<gene>
    <name evidence="2" type="ORF">CMV_010566</name>
</gene>
<protein>
    <submittedName>
        <fullName evidence="2">Uncharacterized protein</fullName>
    </submittedName>
</protein>